<sequence>MKYTQPCLLVLMSLYFLSNYVPKLSWWLELRSLRNFYFLQRPINLGKQLQQYSLYPSEGGHTSIFRGC</sequence>
<evidence type="ECO:0000313" key="1">
    <source>
        <dbReference type="EMBL" id="OCT67424.1"/>
    </source>
</evidence>
<gene>
    <name evidence="1" type="ORF">XELAEV_18038720mg</name>
</gene>
<organism evidence="1 2">
    <name type="scientific">Xenopus laevis</name>
    <name type="common">African clawed frog</name>
    <dbReference type="NCBI Taxonomy" id="8355"/>
    <lineage>
        <taxon>Eukaryota</taxon>
        <taxon>Metazoa</taxon>
        <taxon>Chordata</taxon>
        <taxon>Craniata</taxon>
        <taxon>Vertebrata</taxon>
        <taxon>Euteleostomi</taxon>
        <taxon>Amphibia</taxon>
        <taxon>Batrachia</taxon>
        <taxon>Anura</taxon>
        <taxon>Pipoidea</taxon>
        <taxon>Pipidae</taxon>
        <taxon>Xenopodinae</taxon>
        <taxon>Xenopus</taxon>
        <taxon>Xenopus</taxon>
    </lineage>
</organism>
<name>A0A974C661_XENLA</name>
<evidence type="ECO:0000313" key="2">
    <source>
        <dbReference type="Proteomes" id="UP000694892"/>
    </source>
</evidence>
<proteinExistence type="predicted"/>
<accession>A0A974C661</accession>
<reference evidence="2" key="1">
    <citation type="journal article" date="2016" name="Nature">
        <title>Genome evolution in the allotetraploid frog Xenopus laevis.</title>
        <authorList>
            <person name="Session A.M."/>
            <person name="Uno Y."/>
            <person name="Kwon T."/>
            <person name="Chapman J.A."/>
            <person name="Toyoda A."/>
            <person name="Takahashi S."/>
            <person name="Fukui A."/>
            <person name="Hikosaka A."/>
            <person name="Suzuki A."/>
            <person name="Kondo M."/>
            <person name="van Heeringen S.J."/>
            <person name="Quigley I."/>
            <person name="Heinz S."/>
            <person name="Ogino H."/>
            <person name="Ochi H."/>
            <person name="Hellsten U."/>
            <person name="Lyons J.B."/>
            <person name="Simakov O."/>
            <person name="Putnam N."/>
            <person name="Stites J."/>
            <person name="Kuroki Y."/>
            <person name="Tanaka T."/>
            <person name="Michiue T."/>
            <person name="Watanabe M."/>
            <person name="Bogdanovic O."/>
            <person name="Lister R."/>
            <person name="Georgiou G."/>
            <person name="Paranjpe S.S."/>
            <person name="van Kruijsbergen I."/>
            <person name="Shu S."/>
            <person name="Carlson J."/>
            <person name="Kinoshita T."/>
            <person name="Ohta Y."/>
            <person name="Mawaribuchi S."/>
            <person name="Jenkins J."/>
            <person name="Grimwood J."/>
            <person name="Schmutz J."/>
            <person name="Mitros T."/>
            <person name="Mozaffari S.V."/>
            <person name="Suzuki Y."/>
            <person name="Haramoto Y."/>
            <person name="Yamamoto T.S."/>
            <person name="Takagi C."/>
            <person name="Heald R."/>
            <person name="Miller K."/>
            <person name="Haudenschild C."/>
            <person name="Kitzman J."/>
            <person name="Nakayama T."/>
            <person name="Izutsu Y."/>
            <person name="Robert J."/>
            <person name="Fortriede J."/>
            <person name="Burns K."/>
            <person name="Lotay V."/>
            <person name="Karimi K."/>
            <person name="Yasuoka Y."/>
            <person name="Dichmann D.S."/>
            <person name="Flajnik M.F."/>
            <person name="Houston D.W."/>
            <person name="Shendure J."/>
            <person name="DuPasquier L."/>
            <person name="Vize P.D."/>
            <person name="Zorn A.M."/>
            <person name="Ito M."/>
            <person name="Marcotte E.M."/>
            <person name="Wallingford J.B."/>
            <person name="Ito Y."/>
            <person name="Asashima M."/>
            <person name="Ueno N."/>
            <person name="Matsuda Y."/>
            <person name="Veenstra G.J."/>
            <person name="Fujiyama A."/>
            <person name="Harland R.M."/>
            <person name="Taira M."/>
            <person name="Rokhsar D.S."/>
        </authorList>
    </citation>
    <scope>NUCLEOTIDE SEQUENCE [LARGE SCALE GENOMIC DNA]</scope>
    <source>
        <strain evidence="2">J</strain>
    </source>
</reference>
<protein>
    <submittedName>
        <fullName evidence="1">Uncharacterized protein</fullName>
    </submittedName>
</protein>
<dbReference type="AlphaFoldDB" id="A0A974C661"/>
<dbReference type="EMBL" id="CM004480">
    <property type="protein sequence ID" value="OCT67424.1"/>
    <property type="molecule type" value="Genomic_DNA"/>
</dbReference>
<dbReference type="Proteomes" id="UP000694892">
    <property type="component" value="Chromosome 8L"/>
</dbReference>